<evidence type="ECO:0000313" key="2">
    <source>
        <dbReference type="Proteomes" id="UP000190074"/>
    </source>
</evidence>
<reference evidence="1 2" key="1">
    <citation type="submission" date="2016-11" db="EMBL/GenBank/DDBJ databases">
        <authorList>
            <consortium name="Pathogen Informatics"/>
        </authorList>
    </citation>
    <scope>NUCLEOTIDE SEQUENCE [LARGE SCALE GENOMIC DNA]</scope>
    <source>
        <strain evidence="1 2">911</strain>
    </source>
</reference>
<evidence type="ECO:0000313" key="1">
    <source>
        <dbReference type="EMBL" id="SKL98598.1"/>
    </source>
</evidence>
<name>A0A1U1JBM0_9MYCO</name>
<dbReference type="EMBL" id="FVGW01000003">
    <property type="protein sequence ID" value="SKL98598.1"/>
    <property type="molecule type" value="Genomic_DNA"/>
</dbReference>
<protein>
    <submittedName>
        <fullName evidence="1">Uncharacterized protein</fullName>
    </submittedName>
</protein>
<dbReference type="RefSeq" id="WP_005071442.1">
    <property type="nucleotide sequence ID" value="NZ_CP021122.1"/>
</dbReference>
<accession>A0A1U1JBM0</accession>
<gene>
    <name evidence="1" type="ORF">SAMEA2259716_02278</name>
</gene>
<organism evidence="1 2">
    <name type="scientific">Mycobacteroides abscessus subsp. massiliense</name>
    <dbReference type="NCBI Taxonomy" id="1962118"/>
    <lineage>
        <taxon>Bacteria</taxon>
        <taxon>Bacillati</taxon>
        <taxon>Actinomycetota</taxon>
        <taxon>Actinomycetes</taxon>
        <taxon>Mycobacteriales</taxon>
        <taxon>Mycobacteriaceae</taxon>
        <taxon>Mycobacteroides</taxon>
        <taxon>Mycobacteroides abscessus</taxon>
    </lineage>
</organism>
<dbReference type="Proteomes" id="UP000190074">
    <property type="component" value="Unassembled WGS sequence"/>
</dbReference>
<dbReference type="AlphaFoldDB" id="A0A1U1JBM0"/>
<sequence length="85" mass="9687">MARLHVNKLTTGQTVCTVMHEWGKVWTETIACALRQGKEYARFEVQPGKEVSIRYIDGELISETRSCGEVYLIKSTAPPWPYNRG</sequence>
<proteinExistence type="predicted"/>